<dbReference type="InterPro" id="IPR013783">
    <property type="entry name" value="Ig-like_fold"/>
</dbReference>
<name>A0AA38MKZ5_9CUCU</name>
<organism evidence="2 3">
    <name type="scientific">Zophobas morio</name>
    <dbReference type="NCBI Taxonomy" id="2755281"/>
    <lineage>
        <taxon>Eukaryota</taxon>
        <taxon>Metazoa</taxon>
        <taxon>Ecdysozoa</taxon>
        <taxon>Arthropoda</taxon>
        <taxon>Hexapoda</taxon>
        <taxon>Insecta</taxon>
        <taxon>Pterygota</taxon>
        <taxon>Neoptera</taxon>
        <taxon>Endopterygota</taxon>
        <taxon>Coleoptera</taxon>
        <taxon>Polyphaga</taxon>
        <taxon>Cucujiformia</taxon>
        <taxon>Tenebrionidae</taxon>
        <taxon>Zophobas</taxon>
    </lineage>
</organism>
<evidence type="ECO:0000313" key="2">
    <source>
        <dbReference type="EMBL" id="KAJ3659812.1"/>
    </source>
</evidence>
<dbReference type="PANTHER" id="PTHR15360">
    <property type="entry name" value="PLATELET-DERIVED GROWTH FACTOR RECEPTOR LIKE"/>
    <property type="match status" value="1"/>
</dbReference>
<gene>
    <name evidence="2" type="ORF">Zmor_011480</name>
</gene>
<evidence type="ECO:0000313" key="3">
    <source>
        <dbReference type="Proteomes" id="UP001168821"/>
    </source>
</evidence>
<dbReference type="InterPro" id="IPR036179">
    <property type="entry name" value="Ig-like_dom_sf"/>
</dbReference>
<reference evidence="2" key="1">
    <citation type="journal article" date="2023" name="G3 (Bethesda)">
        <title>Whole genome assemblies of Zophobas morio and Tenebrio molitor.</title>
        <authorList>
            <person name="Kaur S."/>
            <person name="Stinson S.A."/>
            <person name="diCenzo G.C."/>
        </authorList>
    </citation>
    <scope>NUCLEOTIDE SEQUENCE</scope>
    <source>
        <strain evidence="2">QUZm001</strain>
    </source>
</reference>
<keyword evidence="3" id="KW-1185">Reference proteome</keyword>
<dbReference type="Gene3D" id="2.60.40.10">
    <property type="entry name" value="Immunoglobulins"/>
    <property type="match status" value="2"/>
</dbReference>
<evidence type="ECO:0000256" key="1">
    <source>
        <dbReference type="SAM" id="SignalP"/>
    </source>
</evidence>
<dbReference type="PANTHER" id="PTHR15360:SF4">
    <property type="entry name" value="PROTEIN KINASE DOMAIN-CONTAINING PROTEIN"/>
    <property type="match status" value="1"/>
</dbReference>
<dbReference type="Proteomes" id="UP001168821">
    <property type="component" value="Unassembled WGS sequence"/>
</dbReference>
<feature type="chain" id="PRO_5041433159" description="Ig-like domain-containing protein" evidence="1">
    <location>
        <begin position="22"/>
        <end position="399"/>
    </location>
</feature>
<keyword evidence="1" id="KW-0732">Signal</keyword>
<dbReference type="InterPro" id="IPR042495">
    <property type="entry name" value="PDGFRL"/>
</dbReference>
<accession>A0AA38MKZ5</accession>
<dbReference type="AlphaFoldDB" id="A0AA38MKZ5"/>
<dbReference type="SUPFAM" id="SSF48726">
    <property type="entry name" value="Immunoglobulin"/>
    <property type="match status" value="1"/>
</dbReference>
<comment type="caution">
    <text evidence="2">The sequence shown here is derived from an EMBL/GenBank/DDBJ whole genome shotgun (WGS) entry which is preliminary data.</text>
</comment>
<sequence length="399" mass="46647">MNAYCTYMVTLINFYLFPVLALGHGKTEILSEHETILESGDNFTVLCQGQTPLKWRWPMVKDQKYQNWTTISEIEVLQKKANYKYARKLFIQNITYPYTGFYQCLDKNVESFEDNDGSSIYLYVRDQEHLSVSDAEVETVTVTQYDEAVIPCRPTSPDVDVELTFNRKAVSFNFGFLHLLYIYVHNLNEKEPGVFSVKERLIVKEKMAYLPKHVNFVARQLPDLDDVDAVLLDVAREELEFQTNVKKRRCFIAEGFTAYLWKRTREYHDVDIYVKGDPNDEGKRECNRWPEYPIERYRCCRIIIRSREYPACGSTLFLWVTSGVTTGVPCVRRNTGPLLQGARPGHMNIFFNWIFLYYCANYICGDPRIDRSLLFTIFLLQRAGLLAASQYHRLNKLGF</sequence>
<protein>
    <recommendedName>
        <fullName evidence="4">Ig-like domain-containing protein</fullName>
    </recommendedName>
</protein>
<dbReference type="EMBL" id="JALNTZ010000003">
    <property type="protein sequence ID" value="KAJ3659812.1"/>
    <property type="molecule type" value="Genomic_DNA"/>
</dbReference>
<evidence type="ECO:0008006" key="4">
    <source>
        <dbReference type="Google" id="ProtNLM"/>
    </source>
</evidence>
<feature type="signal peptide" evidence="1">
    <location>
        <begin position="1"/>
        <end position="21"/>
    </location>
</feature>
<proteinExistence type="predicted"/>